<dbReference type="Proteomes" id="UP001152747">
    <property type="component" value="Unassembled WGS sequence"/>
</dbReference>
<dbReference type="PANTHER" id="PTHR31353:SF1">
    <property type="entry name" value="PROTEIN FAM98B"/>
    <property type="match status" value="1"/>
</dbReference>
<name>A0A9P1N1P5_9PELO</name>
<comment type="similarity">
    <text evidence="1">Belongs to the FAM98 family.</text>
</comment>
<accession>A0A9P1N1P5</accession>
<evidence type="ECO:0000256" key="2">
    <source>
        <dbReference type="SAM" id="MobiDB-lite"/>
    </source>
</evidence>
<gene>
    <name evidence="3" type="ORF">CAMP_LOCUS10817</name>
</gene>
<feature type="compositionally biased region" description="Polar residues" evidence="2">
    <location>
        <begin position="334"/>
        <end position="353"/>
    </location>
</feature>
<dbReference type="OrthoDB" id="512356at2759"/>
<dbReference type="PANTHER" id="PTHR31353">
    <property type="entry name" value="FAM98"/>
    <property type="match status" value="1"/>
</dbReference>
<evidence type="ECO:0000313" key="4">
    <source>
        <dbReference type="Proteomes" id="UP001152747"/>
    </source>
</evidence>
<organism evidence="3 4">
    <name type="scientific">Caenorhabditis angaria</name>
    <dbReference type="NCBI Taxonomy" id="860376"/>
    <lineage>
        <taxon>Eukaryota</taxon>
        <taxon>Metazoa</taxon>
        <taxon>Ecdysozoa</taxon>
        <taxon>Nematoda</taxon>
        <taxon>Chromadorea</taxon>
        <taxon>Rhabditida</taxon>
        <taxon>Rhabditina</taxon>
        <taxon>Rhabditomorpha</taxon>
        <taxon>Rhabditoidea</taxon>
        <taxon>Rhabditidae</taxon>
        <taxon>Peloderinae</taxon>
        <taxon>Caenorhabditis</taxon>
    </lineage>
</organism>
<comment type="caution">
    <text evidence="3">The sequence shown here is derived from an EMBL/GenBank/DDBJ whole genome shotgun (WGS) entry which is preliminary data.</text>
</comment>
<proteinExistence type="inferred from homology"/>
<dbReference type="GO" id="GO:0072669">
    <property type="term" value="C:tRNA-splicing ligase complex"/>
    <property type="evidence" value="ECO:0007669"/>
    <property type="project" value="TreeGrafter"/>
</dbReference>
<dbReference type="EMBL" id="CANHGI010000004">
    <property type="protein sequence ID" value="CAI5448180.1"/>
    <property type="molecule type" value="Genomic_DNA"/>
</dbReference>
<feature type="region of interest" description="Disordered" evidence="2">
    <location>
        <begin position="263"/>
        <end position="353"/>
    </location>
</feature>
<dbReference type="AlphaFoldDB" id="A0A9P1N1P5"/>
<evidence type="ECO:0000256" key="1">
    <source>
        <dbReference type="ARBA" id="ARBA00007218"/>
    </source>
</evidence>
<reference evidence="3" key="1">
    <citation type="submission" date="2022-11" db="EMBL/GenBank/DDBJ databases">
        <authorList>
            <person name="Kikuchi T."/>
        </authorList>
    </citation>
    <scope>NUCLEOTIDE SEQUENCE</scope>
    <source>
        <strain evidence="3">PS1010</strain>
    </source>
</reference>
<protein>
    <submittedName>
        <fullName evidence="3">Uncharacterized protein</fullName>
    </submittedName>
</protein>
<dbReference type="InterPro" id="IPR018797">
    <property type="entry name" value="FAM98"/>
</dbReference>
<keyword evidence="4" id="KW-1185">Reference proteome</keyword>
<sequence length="353" mass="39623">MMDQFLHGPLVGVPLGLCSQGMSLEFAIGVAQICEEIRQLYGIEENVRMPNNENLLEFLYDLSAFLFELECPYEELSCGEILTRFQTSEKCEQLLKFLVAELKAARLFGLKKLKNHTSVQKDLELTADIDEAMKVLKIPKQSGSTDEWRVLEALTQKVDQKISQCQRQPLFLASLDDKSLAEIANLCQSFSRDFNNRLLLLTRRLKVTVESFLWCDRVSSRKEEIRNILTESLKSFENVKSNCDIAHILAASTSLTYIAKASEKHTKSKTHPLSLGEAPKDRGGRTNEMMGVKNETFRSQQNQGAGNRGGQRGGGRGNNRGGNRGGGRNASGNPHQSQEQAVLQQYTKNHNRQ</sequence>
<evidence type="ECO:0000313" key="3">
    <source>
        <dbReference type="EMBL" id="CAI5448180.1"/>
    </source>
</evidence>
<dbReference type="Pfam" id="PF10239">
    <property type="entry name" value="DUF2465"/>
    <property type="match status" value="1"/>
</dbReference>
<feature type="compositionally biased region" description="Gly residues" evidence="2">
    <location>
        <begin position="306"/>
        <end position="329"/>
    </location>
</feature>